<feature type="non-terminal residue" evidence="1">
    <location>
        <position position="1"/>
    </location>
</feature>
<dbReference type="AlphaFoldDB" id="A0A0F9KJC3"/>
<organism evidence="1">
    <name type="scientific">marine sediment metagenome</name>
    <dbReference type="NCBI Taxonomy" id="412755"/>
    <lineage>
        <taxon>unclassified sequences</taxon>
        <taxon>metagenomes</taxon>
        <taxon>ecological metagenomes</taxon>
    </lineage>
</organism>
<evidence type="ECO:0000313" key="1">
    <source>
        <dbReference type="EMBL" id="KKM82068.1"/>
    </source>
</evidence>
<accession>A0A0F9KJC3</accession>
<reference evidence="1" key="1">
    <citation type="journal article" date="2015" name="Nature">
        <title>Complex archaea that bridge the gap between prokaryotes and eukaryotes.</title>
        <authorList>
            <person name="Spang A."/>
            <person name="Saw J.H."/>
            <person name="Jorgensen S.L."/>
            <person name="Zaremba-Niedzwiedzka K."/>
            <person name="Martijn J."/>
            <person name="Lind A.E."/>
            <person name="van Eijk R."/>
            <person name="Schleper C."/>
            <person name="Guy L."/>
            <person name="Ettema T.J."/>
        </authorList>
    </citation>
    <scope>NUCLEOTIDE SEQUENCE</scope>
</reference>
<name>A0A0F9KJC3_9ZZZZ</name>
<protein>
    <submittedName>
        <fullName evidence="1">Uncharacterized protein</fullName>
    </submittedName>
</protein>
<gene>
    <name evidence="1" type="ORF">LCGC14_1323260</name>
</gene>
<proteinExistence type="predicted"/>
<comment type="caution">
    <text evidence="1">The sequence shown here is derived from an EMBL/GenBank/DDBJ whole genome shotgun (WGS) entry which is preliminary data.</text>
</comment>
<sequence length="136" mass="15650">YQLIAEEVFLPPERDPRTGRPFYPPDAQQQNMEIRARSIGANGRLVLFYRPRKRHETDAPLRPSCHNSITGAGPYRELLAAMKNLGLREVSAKDIEEAVRSCFPKDLEGREEGDVIRSCYRFLRKRKGDEEASIFD</sequence>
<dbReference type="EMBL" id="LAZR01007920">
    <property type="protein sequence ID" value="KKM82068.1"/>
    <property type="molecule type" value="Genomic_DNA"/>
</dbReference>